<keyword evidence="12" id="KW-1185">Reference proteome</keyword>
<dbReference type="SUPFAM" id="SSF48452">
    <property type="entry name" value="TPR-like"/>
    <property type="match status" value="1"/>
</dbReference>
<feature type="domain" description="Guanylate cyclase" evidence="10">
    <location>
        <begin position="421"/>
        <end position="550"/>
    </location>
</feature>
<dbReference type="GO" id="GO:0035556">
    <property type="term" value="P:intracellular signal transduction"/>
    <property type="evidence" value="ECO:0007669"/>
    <property type="project" value="InterPro"/>
</dbReference>
<accession>A0A1M5BV09</accession>
<dbReference type="PROSITE" id="PS00452">
    <property type="entry name" value="GUANYLATE_CYCLASE_1"/>
    <property type="match status" value="1"/>
</dbReference>
<evidence type="ECO:0000259" key="10">
    <source>
        <dbReference type="PROSITE" id="PS50125"/>
    </source>
</evidence>
<comment type="subcellular location">
    <subcellularLocation>
        <location evidence="1">Membrane</location>
    </subcellularLocation>
</comment>
<evidence type="ECO:0000313" key="12">
    <source>
        <dbReference type="Proteomes" id="UP000184368"/>
    </source>
</evidence>
<dbReference type="PROSITE" id="PS51257">
    <property type="entry name" value="PROKAR_LIPOPROTEIN"/>
    <property type="match status" value="1"/>
</dbReference>
<dbReference type="RefSeq" id="WP_073043350.1">
    <property type="nucleotide sequence ID" value="NZ_FQUO01000008.1"/>
</dbReference>
<feature type="signal peptide" evidence="9">
    <location>
        <begin position="1"/>
        <end position="25"/>
    </location>
</feature>
<keyword evidence="2 8" id="KW-0812">Transmembrane</keyword>
<evidence type="ECO:0000256" key="2">
    <source>
        <dbReference type="ARBA" id="ARBA00022692"/>
    </source>
</evidence>
<keyword evidence="5 8" id="KW-0472">Membrane</keyword>
<keyword evidence="3" id="KW-0547">Nucleotide-binding</keyword>
<dbReference type="PANTHER" id="PTHR11920:SF335">
    <property type="entry name" value="GUANYLATE CYCLASE"/>
    <property type="match status" value="1"/>
</dbReference>
<dbReference type="InterPro" id="IPR050401">
    <property type="entry name" value="Cyclic_nucleotide_synthase"/>
</dbReference>
<dbReference type="OrthoDB" id="9806704at2"/>
<comment type="similarity">
    <text evidence="7">Belongs to the adenylyl cyclase class-4/guanylyl cyclase family.</text>
</comment>
<dbReference type="InterPro" id="IPR011990">
    <property type="entry name" value="TPR-like_helical_dom_sf"/>
</dbReference>
<dbReference type="Gene3D" id="1.25.40.10">
    <property type="entry name" value="Tetratricopeptide repeat domain"/>
    <property type="match status" value="1"/>
</dbReference>
<dbReference type="GO" id="GO:0016020">
    <property type="term" value="C:membrane"/>
    <property type="evidence" value="ECO:0007669"/>
    <property type="project" value="UniProtKB-SubCell"/>
</dbReference>
<dbReference type="InterPro" id="IPR001054">
    <property type="entry name" value="A/G_cyclase"/>
</dbReference>
<organism evidence="11 12">
    <name type="scientific">Cnuella takakiae</name>
    <dbReference type="NCBI Taxonomy" id="1302690"/>
    <lineage>
        <taxon>Bacteria</taxon>
        <taxon>Pseudomonadati</taxon>
        <taxon>Bacteroidota</taxon>
        <taxon>Chitinophagia</taxon>
        <taxon>Chitinophagales</taxon>
        <taxon>Chitinophagaceae</taxon>
        <taxon>Cnuella</taxon>
    </lineage>
</organism>
<dbReference type="InterPro" id="IPR019734">
    <property type="entry name" value="TPR_rpt"/>
</dbReference>
<dbReference type="AlphaFoldDB" id="A0A1M5BV09"/>
<evidence type="ECO:0000256" key="6">
    <source>
        <dbReference type="ARBA" id="ARBA00023239"/>
    </source>
</evidence>
<keyword evidence="6 7" id="KW-0456">Lyase</keyword>
<evidence type="ECO:0000256" key="8">
    <source>
        <dbReference type="SAM" id="Phobius"/>
    </source>
</evidence>
<evidence type="ECO:0000256" key="9">
    <source>
        <dbReference type="SAM" id="SignalP"/>
    </source>
</evidence>
<name>A0A1M5BV09_9BACT</name>
<dbReference type="SUPFAM" id="SSF55073">
    <property type="entry name" value="Nucleotide cyclase"/>
    <property type="match status" value="1"/>
</dbReference>
<protein>
    <submittedName>
        <fullName evidence="11">Adenylate cyclase, class 3</fullName>
    </submittedName>
</protein>
<dbReference type="Pfam" id="PF00211">
    <property type="entry name" value="Guanylate_cyc"/>
    <property type="match status" value="1"/>
</dbReference>
<gene>
    <name evidence="11" type="ORF">SAMN05444008_108108</name>
</gene>
<reference evidence="11 12" key="1">
    <citation type="submission" date="2016-11" db="EMBL/GenBank/DDBJ databases">
        <authorList>
            <person name="Jaros S."/>
            <person name="Januszkiewicz K."/>
            <person name="Wedrychowicz H."/>
        </authorList>
    </citation>
    <scope>NUCLEOTIDE SEQUENCE [LARGE SCALE GENOMIC DNA]</scope>
    <source>
        <strain evidence="11 12">DSM 26897</strain>
    </source>
</reference>
<dbReference type="SMART" id="SM00044">
    <property type="entry name" value="CYCc"/>
    <property type="match status" value="1"/>
</dbReference>
<keyword evidence="4 8" id="KW-1133">Transmembrane helix</keyword>
<dbReference type="EMBL" id="FQUO01000008">
    <property type="protein sequence ID" value="SHF46338.1"/>
    <property type="molecule type" value="Genomic_DNA"/>
</dbReference>
<evidence type="ECO:0000313" key="11">
    <source>
        <dbReference type="EMBL" id="SHF46338.1"/>
    </source>
</evidence>
<sequence length="616" mass="69385">MHNHLEKARLLCLGFFVLLSGCLYAQDQQVADSLLAQYRMGNTKGQARMELLRQLAFNESRNLPQAIRYAEELIAMASKENDYLYLHRGYYQLGNKKRLLGELEPALSAFIKSAGAAQQARFLPGEGTAYTAIADIFSLSNNHPNAMTYYQRAIATLRRSGDTASLASTLSNAGDEYLNYQRYDSALLLFEEAAHLFAKINHPTGKAYSMGNIGMVYANQGQNYQAETQINAAIRILEQTEDYHPVCVYLIAMSEIYHNKGNIPTALKYAQRSLGLAQQYQLKDQISEAHLQLSVLYEQTGAPAQSLEHFKTHIAYRDSVNNINSVQKIADLRTDFEVAQKQTEVNLLRQSRRNQQIIVVSLFIIVGLLAVLMTTLYRNLSTISREKKRSESLLLNILPADTAQELKRNGKVEAVRFEQVTVLFTDFVQFSRLAGTIEPEQLVRSIDYYFRGFDAITTKYGLEKIKTVGDSYMCAGGIPIATPDHARKAVLAAREMIELVRKEWTATDELSHFEVRIGLHTGPVVAGIVGTTKWQYDIWGDTVNIASRMESKSEPGKINISETTYQQIRADFPCTYRGELEVKNRGLLKMYFLEDFTTQPAQQHPDTKAASGYAHT</sequence>
<dbReference type="CDD" id="cd07302">
    <property type="entry name" value="CHD"/>
    <property type="match status" value="1"/>
</dbReference>
<evidence type="ECO:0000256" key="4">
    <source>
        <dbReference type="ARBA" id="ARBA00022989"/>
    </source>
</evidence>
<dbReference type="STRING" id="1302690.BUE76_17805"/>
<dbReference type="SMART" id="SM00028">
    <property type="entry name" value="TPR"/>
    <property type="match status" value="6"/>
</dbReference>
<dbReference type="Gene3D" id="3.30.70.1230">
    <property type="entry name" value="Nucleotide cyclase"/>
    <property type="match status" value="1"/>
</dbReference>
<evidence type="ECO:0000256" key="3">
    <source>
        <dbReference type="ARBA" id="ARBA00022741"/>
    </source>
</evidence>
<dbReference type="Pfam" id="PF13424">
    <property type="entry name" value="TPR_12"/>
    <property type="match status" value="1"/>
</dbReference>
<dbReference type="GO" id="GO:0000166">
    <property type="term" value="F:nucleotide binding"/>
    <property type="evidence" value="ECO:0007669"/>
    <property type="project" value="UniProtKB-KW"/>
</dbReference>
<dbReference type="InterPro" id="IPR029787">
    <property type="entry name" value="Nucleotide_cyclase"/>
</dbReference>
<proteinExistence type="inferred from homology"/>
<feature type="chain" id="PRO_5012906189" evidence="9">
    <location>
        <begin position="26"/>
        <end position="616"/>
    </location>
</feature>
<evidence type="ECO:0000256" key="5">
    <source>
        <dbReference type="ARBA" id="ARBA00023136"/>
    </source>
</evidence>
<dbReference type="GO" id="GO:0009190">
    <property type="term" value="P:cyclic nucleotide biosynthetic process"/>
    <property type="evidence" value="ECO:0007669"/>
    <property type="project" value="InterPro"/>
</dbReference>
<dbReference type="InterPro" id="IPR018297">
    <property type="entry name" value="A/G_cyclase_CS"/>
</dbReference>
<evidence type="ECO:0000256" key="1">
    <source>
        <dbReference type="ARBA" id="ARBA00004370"/>
    </source>
</evidence>
<feature type="transmembrane region" description="Helical" evidence="8">
    <location>
        <begin position="357"/>
        <end position="380"/>
    </location>
</feature>
<dbReference type="PROSITE" id="PS50125">
    <property type="entry name" value="GUANYLATE_CYCLASE_2"/>
    <property type="match status" value="1"/>
</dbReference>
<dbReference type="Proteomes" id="UP000184368">
    <property type="component" value="Unassembled WGS sequence"/>
</dbReference>
<keyword evidence="9" id="KW-0732">Signal</keyword>
<dbReference type="GO" id="GO:0004016">
    <property type="term" value="F:adenylate cyclase activity"/>
    <property type="evidence" value="ECO:0007669"/>
    <property type="project" value="UniProtKB-ARBA"/>
</dbReference>
<dbReference type="PANTHER" id="PTHR11920">
    <property type="entry name" value="GUANYLYL CYCLASE"/>
    <property type="match status" value="1"/>
</dbReference>
<evidence type="ECO:0000256" key="7">
    <source>
        <dbReference type="RuleBase" id="RU000405"/>
    </source>
</evidence>